<accession>A0A1I0EU26</accession>
<dbReference type="InterPro" id="IPR009057">
    <property type="entry name" value="Homeodomain-like_sf"/>
</dbReference>
<protein>
    <submittedName>
        <fullName evidence="5">Transcriptional regulator, TetR family</fullName>
    </submittedName>
</protein>
<reference evidence="6" key="1">
    <citation type="submission" date="2016-10" db="EMBL/GenBank/DDBJ databases">
        <authorList>
            <person name="Varghese N."/>
            <person name="Submissions S."/>
        </authorList>
    </citation>
    <scope>NUCLEOTIDE SEQUENCE [LARGE SCALE GENOMIC DNA]</scope>
    <source>
        <strain evidence="6">CGMCC 1.6489</strain>
    </source>
</reference>
<dbReference type="InterPro" id="IPR001647">
    <property type="entry name" value="HTH_TetR"/>
</dbReference>
<feature type="region of interest" description="Disordered" evidence="3">
    <location>
        <begin position="1"/>
        <end position="21"/>
    </location>
</feature>
<evidence type="ECO:0000256" key="2">
    <source>
        <dbReference type="PROSITE-ProRule" id="PRU00335"/>
    </source>
</evidence>
<dbReference type="PRINTS" id="PR00455">
    <property type="entry name" value="HTHTETR"/>
</dbReference>
<feature type="domain" description="HTH tetR-type" evidence="4">
    <location>
        <begin position="19"/>
        <end position="79"/>
    </location>
</feature>
<evidence type="ECO:0000313" key="5">
    <source>
        <dbReference type="EMBL" id="SET48108.1"/>
    </source>
</evidence>
<evidence type="ECO:0000259" key="4">
    <source>
        <dbReference type="PROSITE" id="PS50977"/>
    </source>
</evidence>
<dbReference type="SUPFAM" id="SSF46689">
    <property type="entry name" value="Homeodomain-like"/>
    <property type="match status" value="1"/>
</dbReference>
<evidence type="ECO:0000256" key="3">
    <source>
        <dbReference type="SAM" id="MobiDB-lite"/>
    </source>
</evidence>
<dbReference type="RefSeq" id="WP_091852179.1">
    <property type="nucleotide sequence ID" value="NZ_FOHZ01000010.1"/>
</dbReference>
<dbReference type="PANTHER" id="PTHR30055:SF239">
    <property type="entry name" value="TRANSCRIPTIONAL REGULATORY PROTEIN"/>
    <property type="match status" value="1"/>
</dbReference>
<dbReference type="InterPro" id="IPR050109">
    <property type="entry name" value="HTH-type_TetR-like_transc_reg"/>
</dbReference>
<dbReference type="PANTHER" id="PTHR30055">
    <property type="entry name" value="HTH-TYPE TRANSCRIPTIONAL REGULATOR RUTR"/>
    <property type="match status" value="1"/>
</dbReference>
<feature type="DNA-binding region" description="H-T-H motif" evidence="2">
    <location>
        <begin position="42"/>
        <end position="61"/>
    </location>
</feature>
<dbReference type="Gene3D" id="1.10.357.10">
    <property type="entry name" value="Tetracycline Repressor, domain 2"/>
    <property type="match status" value="1"/>
</dbReference>
<name>A0A1I0EU26_9GAMM</name>
<dbReference type="OrthoDB" id="4541465at2"/>
<evidence type="ECO:0000256" key="1">
    <source>
        <dbReference type="ARBA" id="ARBA00023125"/>
    </source>
</evidence>
<dbReference type="STRING" id="430453.SAMN04487962_110117"/>
<dbReference type="AlphaFoldDB" id="A0A1I0EU26"/>
<organism evidence="5 6">
    <name type="scientific">Marinobacter segnicrescens</name>
    <dbReference type="NCBI Taxonomy" id="430453"/>
    <lineage>
        <taxon>Bacteria</taxon>
        <taxon>Pseudomonadati</taxon>
        <taxon>Pseudomonadota</taxon>
        <taxon>Gammaproteobacteria</taxon>
        <taxon>Pseudomonadales</taxon>
        <taxon>Marinobacteraceae</taxon>
        <taxon>Marinobacter</taxon>
    </lineage>
</organism>
<proteinExistence type="predicted"/>
<gene>
    <name evidence="5" type="ORF">SAMN04487962_110117</name>
</gene>
<dbReference type="Pfam" id="PF00440">
    <property type="entry name" value="TetR_N"/>
    <property type="match status" value="1"/>
</dbReference>
<evidence type="ECO:0000313" key="6">
    <source>
        <dbReference type="Proteomes" id="UP000198762"/>
    </source>
</evidence>
<dbReference type="GO" id="GO:0003700">
    <property type="term" value="F:DNA-binding transcription factor activity"/>
    <property type="evidence" value="ECO:0007669"/>
    <property type="project" value="TreeGrafter"/>
</dbReference>
<dbReference type="EMBL" id="FOHZ01000010">
    <property type="protein sequence ID" value="SET48108.1"/>
    <property type="molecule type" value="Genomic_DNA"/>
</dbReference>
<keyword evidence="1 2" id="KW-0238">DNA-binding</keyword>
<dbReference type="GO" id="GO:0000976">
    <property type="term" value="F:transcription cis-regulatory region binding"/>
    <property type="evidence" value="ECO:0007669"/>
    <property type="project" value="TreeGrafter"/>
</dbReference>
<sequence>MASDSKGTPRASGKTGKPQLTRDDWLDAAAGEVASGGFGSLRVLTLAKKLGVTRGSFYWHFRDHEDLVDSFLDRWRDRRFVELDYMRPKGENPEEELHQLLQLLLTDASRNVRRLQVELAVRDFARRNRHAAEIVEEVDQARVEQNKLLFRNLGSADSETEDLAMLMYVASVGSQVVLSGRKGNEAAVARIENLVARLALGQGGGERRKDEEE</sequence>
<keyword evidence="6" id="KW-1185">Reference proteome</keyword>
<dbReference type="Proteomes" id="UP000198762">
    <property type="component" value="Unassembled WGS sequence"/>
</dbReference>
<dbReference type="PROSITE" id="PS50977">
    <property type="entry name" value="HTH_TETR_2"/>
    <property type="match status" value="1"/>
</dbReference>